<dbReference type="AlphaFoldDB" id="X0T3W3"/>
<comment type="caution">
    <text evidence="1">The sequence shown here is derived from an EMBL/GenBank/DDBJ whole genome shotgun (WGS) entry which is preliminary data.</text>
</comment>
<organism evidence="1">
    <name type="scientific">marine sediment metagenome</name>
    <dbReference type="NCBI Taxonomy" id="412755"/>
    <lineage>
        <taxon>unclassified sequences</taxon>
        <taxon>metagenomes</taxon>
        <taxon>ecological metagenomes</taxon>
    </lineage>
</organism>
<sequence length="337" mass="35237">MATTGIFYFDGPSFADATSAFTDASLLTFAADGFYSIGSIYREQTAGLLGPVTSCPSCVSSCVGGAYGFIANSQYIPSETTGVYKFFIDPGTDTGAVRVRVNPIDAQVKFTWSYNNVSASEYTNINNGYLQGVIGKITPGSGIGATCTNFAGALLTNAAGSNGNTTAGTVFNYDISTGAWINSGAATTLGPYTNEVAGGVTFTTGSPGECYMAIPKPTASTPQLTSNLIEIQIEVVCTLAEFEVEVFCPTPLVGFQATSTASVSNAEACSRTYNTTYYNMPANGASNTGVNPGFPQEKDWLFTDENGEFPVADGFWLIKSSPAPLTAQTNYSAEVEN</sequence>
<proteinExistence type="predicted"/>
<reference evidence="1" key="1">
    <citation type="journal article" date="2014" name="Front. Microbiol.">
        <title>High frequency of phylogenetically diverse reductive dehalogenase-homologous genes in deep subseafloor sedimentary metagenomes.</title>
        <authorList>
            <person name="Kawai M."/>
            <person name="Futagami T."/>
            <person name="Toyoda A."/>
            <person name="Takaki Y."/>
            <person name="Nishi S."/>
            <person name="Hori S."/>
            <person name="Arai W."/>
            <person name="Tsubouchi T."/>
            <person name="Morono Y."/>
            <person name="Uchiyama I."/>
            <person name="Ito T."/>
            <person name="Fujiyama A."/>
            <person name="Inagaki F."/>
            <person name="Takami H."/>
        </authorList>
    </citation>
    <scope>NUCLEOTIDE SEQUENCE</scope>
    <source>
        <strain evidence="1">Expedition CK06-06</strain>
    </source>
</reference>
<evidence type="ECO:0000313" key="1">
    <source>
        <dbReference type="EMBL" id="GAF82016.1"/>
    </source>
</evidence>
<name>X0T3W3_9ZZZZ</name>
<gene>
    <name evidence="1" type="ORF">S01H1_14175</name>
</gene>
<accession>X0T3W3</accession>
<protein>
    <submittedName>
        <fullName evidence="1">Uncharacterized protein</fullName>
    </submittedName>
</protein>
<feature type="non-terminal residue" evidence="1">
    <location>
        <position position="337"/>
    </location>
</feature>
<dbReference type="EMBL" id="BARS01007357">
    <property type="protein sequence ID" value="GAF82016.1"/>
    <property type="molecule type" value="Genomic_DNA"/>
</dbReference>